<evidence type="ECO:0000313" key="1">
    <source>
        <dbReference type="EMBL" id="CBW26164.1"/>
    </source>
</evidence>
<dbReference type="HOGENOM" id="CLU_1945766_0_0_7"/>
<evidence type="ECO:0000313" key="2">
    <source>
        <dbReference type="Proteomes" id="UP000008963"/>
    </source>
</evidence>
<protein>
    <submittedName>
        <fullName evidence="1">Exported protein</fullName>
    </submittedName>
</protein>
<dbReference type="PATRIC" id="fig|862908.3.peg.1229"/>
<dbReference type="EMBL" id="FQ312005">
    <property type="protein sequence ID" value="CBW26164.1"/>
    <property type="molecule type" value="Genomic_DNA"/>
</dbReference>
<proteinExistence type="predicted"/>
<dbReference type="RefSeq" id="WP_014243948.1">
    <property type="nucleotide sequence ID" value="NC_016620.1"/>
</dbReference>
<name>E1WZH8_HALMS</name>
<keyword evidence="2" id="KW-1185">Reference proteome</keyword>
<gene>
    <name evidence="1" type="ordered locus">BMS_1292</name>
</gene>
<accession>E1WZH8</accession>
<dbReference type="Proteomes" id="UP000008963">
    <property type="component" value="Chromosome"/>
</dbReference>
<dbReference type="STRING" id="862908.BMS_1292"/>
<dbReference type="AlphaFoldDB" id="E1WZH8"/>
<reference evidence="2" key="1">
    <citation type="journal article" date="2013" name="ISME J.">
        <title>A small predatory core genome in the divergent marine Bacteriovorax marinus SJ and the terrestrial Bdellovibrio bacteriovorus.</title>
        <authorList>
            <person name="Crossman L.C."/>
            <person name="Chen H."/>
            <person name="Cerdeno-Tarraga A.M."/>
            <person name="Brooks K."/>
            <person name="Quail M.A."/>
            <person name="Pineiro S.A."/>
            <person name="Hobley L."/>
            <person name="Sockett R.E."/>
            <person name="Bentley S.D."/>
            <person name="Parkhill J."/>
            <person name="Williams H.N."/>
            <person name="Stine O.C."/>
        </authorList>
    </citation>
    <scope>NUCLEOTIDE SEQUENCE [LARGE SCALE GENOMIC DNA]</scope>
    <source>
        <strain evidence="2">ATCC BAA-682 / DSM 15412 / SJ</strain>
    </source>
</reference>
<organism evidence="1 2">
    <name type="scientific">Halobacteriovorax marinus (strain ATCC BAA-682 / DSM 15412 / SJ)</name>
    <name type="common">Bacteriovorax marinus</name>
    <dbReference type="NCBI Taxonomy" id="862908"/>
    <lineage>
        <taxon>Bacteria</taxon>
        <taxon>Pseudomonadati</taxon>
        <taxon>Bdellovibrionota</taxon>
        <taxon>Bacteriovoracia</taxon>
        <taxon>Bacteriovoracales</taxon>
        <taxon>Halobacteriovoraceae</taxon>
        <taxon>Halobacteriovorax</taxon>
    </lineage>
</organism>
<sequence>MRNYLLVFFFLISIPSQAIEVKDLIDSKIKMIYKLKSKSEKIKNIETLHEEVKKLKENSKLSDADFYIATDFLNALSPILTSKDYKKENCFNSKVELMSNFGIKEIEQLEKELPFGAKKGFILLSVLCR</sequence>
<dbReference type="KEGG" id="bmx:BMS_1292"/>